<sequence>MKKFYSLVAIAMFSVTAIAQTTLFSEDFASVTTGDNTGTNGQNAQWDGNDNFPTVVKAYQAGGAVKIGTGSVTGSITTKALDLSTDGGDFTVTLDVKGWTNVEGDIKVTVTGLASQSATYQATRTDAFETKTFTFTGGTAGSTVTIETTSKRAFIDNVKIVTNPVILAVGDVNATKVNLVKNTVVENNILFAAKADVQILNMSGQVVKTAVVNENTSLDVTSLAKGMYVVTATVNGKAVSQKIMKK</sequence>
<dbReference type="Pfam" id="PF18962">
    <property type="entry name" value="Por_Secre_tail"/>
    <property type="match status" value="1"/>
</dbReference>
<feature type="signal peptide" evidence="2">
    <location>
        <begin position="1"/>
        <end position="19"/>
    </location>
</feature>
<evidence type="ECO:0000313" key="5">
    <source>
        <dbReference type="Proteomes" id="UP000270185"/>
    </source>
</evidence>
<gene>
    <name evidence="4" type="ORF">EIB73_05175</name>
</gene>
<dbReference type="Proteomes" id="UP000270185">
    <property type="component" value="Chromosome"/>
</dbReference>
<evidence type="ECO:0000256" key="2">
    <source>
        <dbReference type="SAM" id="SignalP"/>
    </source>
</evidence>
<name>A0A3G8XIP5_9FLAO</name>
<keyword evidence="1 2" id="KW-0732">Signal</keyword>
<evidence type="ECO:0000259" key="3">
    <source>
        <dbReference type="Pfam" id="PF18962"/>
    </source>
</evidence>
<dbReference type="InterPro" id="IPR026444">
    <property type="entry name" value="Secre_tail"/>
</dbReference>
<protein>
    <submittedName>
        <fullName evidence="4">T9SS C-terminal target domain-containing protein</fullName>
    </submittedName>
</protein>
<evidence type="ECO:0000256" key="1">
    <source>
        <dbReference type="ARBA" id="ARBA00022729"/>
    </source>
</evidence>
<proteinExistence type="predicted"/>
<feature type="chain" id="PRO_5018151543" evidence="2">
    <location>
        <begin position="20"/>
        <end position="246"/>
    </location>
</feature>
<feature type="domain" description="Secretion system C-terminal sorting" evidence="3">
    <location>
        <begin position="187"/>
        <end position="243"/>
    </location>
</feature>
<dbReference type="AlphaFoldDB" id="A0A3G8XIP5"/>
<accession>A0A3G8XIP5</accession>
<dbReference type="KEGG" id="ccas:EIB73_05175"/>
<evidence type="ECO:0000313" key="4">
    <source>
        <dbReference type="EMBL" id="AZI32618.1"/>
    </source>
</evidence>
<organism evidence="4 5">
    <name type="scientific">Kaistella carnis</name>
    <dbReference type="NCBI Taxonomy" id="1241979"/>
    <lineage>
        <taxon>Bacteria</taxon>
        <taxon>Pseudomonadati</taxon>
        <taxon>Bacteroidota</taxon>
        <taxon>Flavobacteriia</taxon>
        <taxon>Flavobacteriales</taxon>
        <taxon>Weeksellaceae</taxon>
        <taxon>Chryseobacterium group</taxon>
        <taxon>Kaistella</taxon>
    </lineage>
</organism>
<dbReference type="OrthoDB" id="1465721at2"/>
<keyword evidence="5" id="KW-1185">Reference proteome</keyword>
<dbReference type="RefSeq" id="WP_125023293.1">
    <property type="nucleotide sequence ID" value="NZ_CP034159.1"/>
</dbReference>
<dbReference type="NCBIfam" id="TIGR04183">
    <property type="entry name" value="Por_Secre_tail"/>
    <property type="match status" value="1"/>
</dbReference>
<dbReference type="EMBL" id="CP034159">
    <property type="protein sequence ID" value="AZI32618.1"/>
    <property type="molecule type" value="Genomic_DNA"/>
</dbReference>
<reference evidence="5" key="1">
    <citation type="submission" date="2018-11" db="EMBL/GenBank/DDBJ databases">
        <title>Proposal to divide the Flavobacteriaceae and reorganize its genera based on Amino Acid Identity values calculated from whole genome sequences.</title>
        <authorList>
            <person name="Nicholson A.C."/>
            <person name="Gulvik C.A."/>
            <person name="Whitney A.M."/>
            <person name="Humrighouse B.W."/>
            <person name="Bell M."/>
            <person name="Holmes B."/>
            <person name="Steigerwalt A.G."/>
            <person name="Villarma A."/>
            <person name="Sheth M."/>
            <person name="Batra D."/>
            <person name="Pryor J."/>
            <person name="Bernardet J.-F."/>
            <person name="Hugo C."/>
            <person name="Kampfer P."/>
            <person name="Newman J.D."/>
            <person name="McQuiston J.R."/>
        </authorList>
    </citation>
    <scope>NUCLEOTIDE SEQUENCE [LARGE SCALE GENOMIC DNA]</scope>
    <source>
        <strain evidence="5">G0081</strain>
    </source>
</reference>